<evidence type="ECO:0000259" key="2">
    <source>
        <dbReference type="PROSITE" id="PS50137"/>
    </source>
</evidence>
<feature type="domain" description="DRBM" evidence="2">
    <location>
        <begin position="49"/>
        <end position="83"/>
    </location>
</feature>
<dbReference type="InterPro" id="IPR014720">
    <property type="entry name" value="dsRBD_dom"/>
</dbReference>
<evidence type="ECO:0000313" key="3">
    <source>
        <dbReference type="EMBL" id="KAF0291947.1"/>
    </source>
</evidence>
<proteinExistence type="predicted"/>
<gene>
    <name evidence="3" type="ORF">FJT64_010008</name>
</gene>
<organism evidence="3 4">
    <name type="scientific">Amphibalanus amphitrite</name>
    <name type="common">Striped barnacle</name>
    <name type="synonym">Balanus amphitrite</name>
    <dbReference type="NCBI Taxonomy" id="1232801"/>
    <lineage>
        <taxon>Eukaryota</taxon>
        <taxon>Metazoa</taxon>
        <taxon>Ecdysozoa</taxon>
        <taxon>Arthropoda</taxon>
        <taxon>Crustacea</taxon>
        <taxon>Multicrustacea</taxon>
        <taxon>Cirripedia</taxon>
        <taxon>Thoracica</taxon>
        <taxon>Thoracicalcarea</taxon>
        <taxon>Balanomorpha</taxon>
        <taxon>Balanoidea</taxon>
        <taxon>Balanidae</taxon>
        <taxon>Amphibalaninae</taxon>
        <taxon>Amphibalanus</taxon>
    </lineage>
</organism>
<dbReference type="PROSITE" id="PS50137">
    <property type="entry name" value="DS_RBD"/>
    <property type="match status" value="1"/>
</dbReference>
<dbReference type="Proteomes" id="UP000440578">
    <property type="component" value="Unassembled WGS sequence"/>
</dbReference>
<protein>
    <recommendedName>
        <fullName evidence="2">DRBM domain-containing protein</fullName>
    </recommendedName>
</protein>
<evidence type="ECO:0000256" key="1">
    <source>
        <dbReference type="PROSITE-ProRule" id="PRU00266"/>
    </source>
</evidence>
<dbReference type="SUPFAM" id="SSF54768">
    <property type="entry name" value="dsRNA-binding domain-like"/>
    <property type="match status" value="1"/>
</dbReference>
<evidence type="ECO:0000313" key="4">
    <source>
        <dbReference type="Proteomes" id="UP000440578"/>
    </source>
</evidence>
<keyword evidence="4" id="KW-1185">Reference proteome</keyword>
<reference evidence="3 4" key="1">
    <citation type="submission" date="2019-07" db="EMBL/GenBank/DDBJ databases">
        <title>Draft genome assembly of a fouling barnacle, Amphibalanus amphitrite (Darwin, 1854): The first reference genome for Thecostraca.</title>
        <authorList>
            <person name="Kim W."/>
        </authorList>
    </citation>
    <scope>NUCLEOTIDE SEQUENCE [LARGE SCALE GENOMIC DNA]</scope>
    <source>
        <strain evidence="3">SNU_AA5</strain>
        <tissue evidence="3">Soma without cirri and trophi</tissue>
    </source>
</reference>
<sequence>MNQNKTFITLIGTQQTLKKTESFYVSLSGNDIRPSDRGATTDLTTCAPQVTVNSVTYQPSMDSSTKKVAKASAAAACLQALGLLPSDA</sequence>
<comment type="caution">
    <text evidence="3">The sequence shown here is derived from an EMBL/GenBank/DDBJ whole genome shotgun (WGS) entry which is preliminary data.</text>
</comment>
<dbReference type="EMBL" id="VIIS01001847">
    <property type="protein sequence ID" value="KAF0291947.1"/>
    <property type="molecule type" value="Genomic_DNA"/>
</dbReference>
<dbReference type="AlphaFoldDB" id="A0A6A4V6S0"/>
<dbReference type="GO" id="GO:0003723">
    <property type="term" value="F:RNA binding"/>
    <property type="evidence" value="ECO:0007669"/>
    <property type="project" value="UniProtKB-UniRule"/>
</dbReference>
<accession>A0A6A4V6S0</accession>
<name>A0A6A4V6S0_AMPAM</name>
<keyword evidence="1" id="KW-0694">RNA-binding</keyword>
<dbReference type="Gene3D" id="3.30.160.20">
    <property type="match status" value="1"/>
</dbReference>